<evidence type="ECO:0000313" key="4">
    <source>
        <dbReference type="Proteomes" id="UP000013638"/>
    </source>
</evidence>
<sequence>MKKITNVISIGVLVSSIILPSYASAVTVDSQPQSSISDIDNDNVIKDSSDVSIEDTKDIDGNSDKGNDTADNHEEIGTTTSKSLFSKEETEGTTNQMSPGKDNLNSSSDEENNSSSSIDTLDTVVTPEVSVKNLSPSSADTPLKQGDSVVYKLTLTNRDTKGNVVPAGTKIKFTITPVAGVSASNFLTYLSYSTENMRDFTVESTTNGAILTIENDFYPGTQEVNVNFLVKNPGYNWDGLDNKTDPAVASGNMEISLVEIDETTTIISSDQIYVKPSKYSPPVNPGTAGWTASGTGGVLGVNNSNYPDDQAAVRSGSVYLQNPYNRSVNGSMFFSYLGNFQPVLSANPHTGGLYFKSDLPFDTSANTLYYNGVNISNAPGVVWNVSEDKLTIEVIFSDYMQANGIVNGNFFARVYVPAADINSINVVQTAVRSYGNNGIATQGAWNYTTMFQSVTTGTSIPYFRGNDKTIYTTDNYDPLQDIYAYSAQTNITNAIKITNYDGYPTDGKQPTAGIYTIHYSVTNTSGETSEFTRKITVLENKQSISGSDFNMYVGDKTPTVS</sequence>
<accession>R3KS30</accession>
<name>R3KS30_ENTFL</name>
<gene>
    <name evidence="3" type="ORF">WOU_02084</name>
</gene>
<keyword evidence="2" id="KW-0732">Signal</keyword>
<feature type="signal peptide" evidence="2">
    <location>
        <begin position="1"/>
        <end position="25"/>
    </location>
</feature>
<feature type="chain" id="PRO_5004368112" evidence="2">
    <location>
        <begin position="26"/>
        <end position="561"/>
    </location>
</feature>
<feature type="non-terminal residue" evidence="3">
    <location>
        <position position="561"/>
    </location>
</feature>
<evidence type="ECO:0000256" key="1">
    <source>
        <dbReference type="SAM" id="MobiDB-lite"/>
    </source>
</evidence>
<dbReference type="InterPro" id="IPR013783">
    <property type="entry name" value="Ig-like_fold"/>
</dbReference>
<dbReference type="RefSeq" id="WP_010828913.1">
    <property type="nucleotide sequence ID" value="NZ_KB944862.1"/>
</dbReference>
<dbReference type="Gene3D" id="2.60.40.10">
    <property type="entry name" value="Immunoglobulins"/>
    <property type="match status" value="1"/>
</dbReference>
<organism evidence="3 4">
    <name type="scientific">Enterococcus faecalis ATCC 6055</name>
    <dbReference type="NCBI Taxonomy" id="1169311"/>
    <lineage>
        <taxon>Bacteria</taxon>
        <taxon>Bacillati</taxon>
        <taxon>Bacillota</taxon>
        <taxon>Bacilli</taxon>
        <taxon>Lactobacillales</taxon>
        <taxon>Enterococcaceae</taxon>
        <taxon>Enterococcus</taxon>
    </lineage>
</organism>
<proteinExistence type="predicted"/>
<feature type="compositionally biased region" description="Low complexity" evidence="1">
    <location>
        <begin position="102"/>
        <end position="117"/>
    </location>
</feature>
<evidence type="ECO:0000256" key="2">
    <source>
        <dbReference type="SAM" id="SignalP"/>
    </source>
</evidence>
<dbReference type="AlphaFoldDB" id="R3KS30"/>
<comment type="caution">
    <text evidence="3">The sequence shown here is derived from an EMBL/GenBank/DDBJ whole genome shotgun (WGS) entry which is preliminary data.</text>
</comment>
<protein>
    <submittedName>
        <fullName evidence="3">Uncharacterized protein</fullName>
    </submittedName>
</protein>
<dbReference type="EMBL" id="ASDZ01000027">
    <property type="protein sequence ID" value="EOK11339.1"/>
    <property type="molecule type" value="Genomic_DNA"/>
</dbReference>
<dbReference type="HOGENOM" id="CLU_429346_0_0_9"/>
<feature type="region of interest" description="Disordered" evidence="1">
    <location>
        <begin position="31"/>
        <end position="124"/>
    </location>
</feature>
<evidence type="ECO:0000313" key="3">
    <source>
        <dbReference type="EMBL" id="EOK11339.1"/>
    </source>
</evidence>
<feature type="compositionally biased region" description="Basic and acidic residues" evidence="1">
    <location>
        <begin position="43"/>
        <end position="76"/>
    </location>
</feature>
<dbReference type="Proteomes" id="UP000013638">
    <property type="component" value="Unassembled WGS sequence"/>
</dbReference>
<reference evidence="3 4" key="1">
    <citation type="submission" date="2013-02" db="EMBL/GenBank/DDBJ databases">
        <title>The Genome Sequence of Enterococcus faecalis ATCC_6055.</title>
        <authorList>
            <consortium name="The Broad Institute Genome Sequencing Platform"/>
            <consortium name="The Broad Institute Genome Sequencing Center for Infectious Disease"/>
            <person name="Earl A.M."/>
            <person name="Gilmore M.S."/>
            <person name="Lebreton F."/>
            <person name="Walker B."/>
            <person name="Young S.K."/>
            <person name="Zeng Q."/>
            <person name="Gargeya S."/>
            <person name="Fitzgerald M."/>
            <person name="Haas B."/>
            <person name="Abouelleil A."/>
            <person name="Alvarado L."/>
            <person name="Arachchi H.M."/>
            <person name="Berlin A.M."/>
            <person name="Chapman S.B."/>
            <person name="Dewar J."/>
            <person name="Goldberg J."/>
            <person name="Griggs A."/>
            <person name="Gujja S."/>
            <person name="Hansen M."/>
            <person name="Howarth C."/>
            <person name="Imamovic A."/>
            <person name="Larimer J."/>
            <person name="McCowan C."/>
            <person name="Murphy C."/>
            <person name="Neiman D."/>
            <person name="Pearson M."/>
            <person name="Priest M."/>
            <person name="Roberts A."/>
            <person name="Saif S."/>
            <person name="Shea T."/>
            <person name="Sisk P."/>
            <person name="Sykes S."/>
            <person name="Wortman J."/>
            <person name="Nusbaum C."/>
            <person name="Birren B."/>
        </authorList>
    </citation>
    <scope>NUCLEOTIDE SEQUENCE [LARGE SCALE GENOMIC DNA]</scope>
    <source>
        <strain evidence="3 4">ATCC 6055</strain>
    </source>
</reference>